<feature type="domain" description="DUF4123" evidence="1">
    <location>
        <begin position="23"/>
        <end position="146"/>
    </location>
</feature>
<sequence>MPALRRRRRRATVEPHMRTWYQFTVIDCAVDPTYLSTLQHHAAASDLEIRSLFEHQPEAEHVAASPWLIELPIGAVHPGLDTWLAQLGRTAAGATRLASEVPFDELFTHLEQQLDVELPDGSLALMRFYDARAWLRYMEVLTLAQQLELLGPILEWQVMALGQHWTLSRDEARKLQEAADAAADT</sequence>
<accession>A0AAJ5SQK7</accession>
<name>A0AAJ5SQK7_XANOO</name>
<dbReference type="Proteomes" id="UP000187097">
    <property type="component" value="Chromosome"/>
</dbReference>
<dbReference type="EMBL" id="CP047493">
    <property type="protein sequence ID" value="UXW03299.1"/>
    <property type="molecule type" value="Genomic_DNA"/>
</dbReference>
<reference evidence="2" key="2">
    <citation type="submission" date="2020-01" db="EMBL/GenBank/DDBJ databases">
        <title>Complete genome investigation of Xanthomonas oryzae strains.</title>
        <authorList>
            <person name="Kaur A."/>
            <person name="Bansal K."/>
            <person name="Patil P.B."/>
        </authorList>
    </citation>
    <scope>NUCLEOTIDE SEQUENCE</scope>
    <source>
        <strain evidence="2">IXO792</strain>
    </source>
</reference>
<reference evidence="2" key="1">
    <citation type="submission" date="2015-01" db="EMBL/GenBank/DDBJ databases">
        <authorList>
            <person name="Midha S."/>
            <person name="Anil M.G."/>
            <person name="Mishra D."/>
            <person name="Brahma K."/>
            <person name="Laha G.S."/>
            <person name="Sundaram R.M."/>
            <person name="Sonti R.V."/>
            <person name="Patil P.B."/>
        </authorList>
    </citation>
    <scope>NUCLEOTIDE SEQUENCE</scope>
    <source>
        <strain evidence="2">IXO792</strain>
    </source>
</reference>
<dbReference type="AlphaFoldDB" id="A0AAJ5SQK7"/>
<gene>
    <name evidence="2" type="ORF">IXO792_23375</name>
</gene>
<organism evidence="2 3">
    <name type="scientific">Xanthomonas oryzae pv. oryzae</name>
    <dbReference type="NCBI Taxonomy" id="64187"/>
    <lineage>
        <taxon>Bacteria</taxon>
        <taxon>Pseudomonadati</taxon>
        <taxon>Pseudomonadota</taxon>
        <taxon>Gammaproteobacteria</taxon>
        <taxon>Lysobacterales</taxon>
        <taxon>Lysobacteraceae</taxon>
        <taxon>Xanthomonas</taxon>
    </lineage>
</organism>
<evidence type="ECO:0000313" key="3">
    <source>
        <dbReference type="Proteomes" id="UP000187097"/>
    </source>
</evidence>
<dbReference type="RefSeq" id="WP_050580212.1">
    <property type="nucleotide sequence ID" value="NZ_CP047492.1"/>
</dbReference>
<protein>
    <submittedName>
        <fullName evidence="2">DUF4123 domain-containing protein</fullName>
    </submittedName>
</protein>
<evidence type="ECO:0000259" key="1">
    <source>
        <dbReference type="Pfam" id="PF13503"/>
    </source>
</evidence>
<dbReference type="InterPro" id="IPR025391">
    <property type="entry name" value="DUF4123"/>
</dbReference>
<proteinExistence type="predicted"/>
<evidence type="ECO:0000313" key="2">
    <source>
        <dbReference type="EMBL" id="UXW03299.1"/>
    </source>
</evidence>
<dbReference type="Pfam" id="PF13503">
    <property type="entry name" value="DUF4123"/>
    <property type="match status" value="1"/>
</dbReference>